<dbReference type="SMART" id="SM00422">
    <property type="entry name" value="HTH_MERR"/>
    <property type="match status" value="1"/>
</dbReference>
<reference evidence="6 7" key="1">
    <citation type="submission" date="2018-10" db="EMBL/GenBank/DDBJ databases">
        <title>Lactobacillus sp. R7 and Lactobacillus sp. R19 isolated from fermented mustard green product of Taiwan.</title>
        <authorList>
            <person name="Lin S.-T."/>
        </authorList>
    </citation>
    <scope>NUCLEOTIDE SEQUENCE [LARGE SCALE GENOMIC DNA]</scope>
    <source>
        <strain evidence="6 7">BCRC 81129</strain>
    </source>
</reference>
<feature type="domain" description="HTH merR-type" evidence="5">
    <location>
        <begin position="5"/>
        <end position="74"/>
    </location>
</feature>
<dbReference type="SUPFAM" id="SSF89082">
    <property type="entry name" value="Antibiotic binding domain of TipA-like multidrug resistance regulators"/>
    <property type="match status" value="1"/>
</dbReference>
<evidence type="ECO:0000313" key="6">
    <source>
        <dbReference type="EMBL" id="TGD19140.1"/>
    </source>
</evidence>
<evidence type="ECO:0000256" key="4">
    <source>
        <dbReference type="ARBA" id="ARBA00023163"/>
    </source>
</evidence>
<dbReference type="PANTHER" id="PTHR30204">
    <property type="entry name" value="REDOX-CYCLING DRUG-SENSING TRANSCRIPTIONAL ACTIVATOR SOXR"/>
    <property type="match status" value="1"/>
</dbReference>
<keyword evidence="1" id="KW-0805">Transcription regulation</keyword>
<sequence>MVTLTYSIQALAKLAGVSPRTLRYYDQIGLLPADRDPHNGYRMYPAAAVDRLQLIRYFQLFGFTLTQIHSLLAQSPAAQTAALQEQRTHLVKQRDQLTALLTTLDRTLAARNGGHPMTDSEKFAAFKQDQLTANAQKFGAEVRQRYGDTTFTASQAKFANLSEADYQRMQATEQQLFDALRDVCHSGDLTSPVAQHIYALHRDWLCFTWNNYSIAAHRGLAQLYQSDARFAQYYNDRVGSPQATSFLVAAILQATEG</sequence>
<dbReference type="GO" id="GO:0003677">
    <property type="term" value="F:DNA binding"/>
    <property type="evidence" value="ECO:0007669"/>
    <property type="project" value="UniProtKB-KW"/>
</dbReference>
<proteinExistence type="predicted"/>
<dbReference type="OrthoDB" id="9814833at2"/>
<evidence type="ECO:0000256" key="2">
    <source>
        <dbReference type="ARBA" id="ARBA00023125"/>
    </source>
</evidence>
<evidence type="ECO:0000313" key="7">
    <source>
        <dbReference type="Proteomes" id="UP000297348"/>
    </source>
</evidence>
<dbReference type="CDD" id="cd01106">
    <property type="entry name" value="HTH_TipAL-Mta"/>
    <property type="match status" value="1"/>
</dbReference>
<gene>
    <name evidence="6" type="ORF">EGT51_05845</name>
</gene>
<evidence type="ECO:0000256" key="1">
    <source>
        <dbReference type="ARBA" id="ARBA00023015"/>
    </source>
</evidence>
<protein>
    <submittedName>
        <fullName evidence="6">MerR family transcriptional regulator</fullName>
    </submittedName>
</protein>
<dbReference type="GO" id="GO:0003700">
    <property type="term" value="F:DNA-binding transcription factor activity"/>
    <property type="evidence" value="ECO:0007669"/>
    <property type="project" value="InterPro"/>
</dbReference>
<organism evidence="6 7">
    <name type="scientific">Levilactobacillus suantsaiihabitans</name>
    <dbReference type="NCBI Taxonomy" id="2487722"/>
    <lineage>
        <taxon>Bacteria</taxon>
        <taxon>Bacillati</taxon>
        <taxon>Bacillota</taxon>
        <taxon>Bacilli</taxon>
        <taxon>Lactobacillales</taxon>
        <taxon>Lactobacillaceae</taxon>
        <taxon>Levilactobacillus</taxon>
    </lineage>
</organism>
<dbReference type="InterPro" id="IPR000551">
    <property type="entry name" value="MerR-type_HTH_dom"/>
</dbReference>
<dbReference type="Proteomes" id="UP000297348">
    <property type="component" value="Unassembled WGS sequence"/>
</dbReference>
<dbReference type="Gene3D" id="1.10.490.50">
    <property type="entry name" value="Antibiotic binding domain of TipA-like multidrug resistance regulators"/>
    <property type="match status" value="1"/>
</dbReference>
<evidence type="ECO:0000259" key="5">
    <source>
        <dbReference type="PROSITE" id="PS50937"/>
    </source>
</evidence>
<dbReference type="Pfam" id="PF07739">
    <property type="entry name" value="TipAS"/>
    <property type="match status" value="1"/>
</dbReference>
<accession>A0A4Z0JBR1</accession>
<keyword evidence="3" id="KW-0010">Activator</keyword>
<dbReference type="Pfam" id="PF13411">
    <property type="entry name" value="MerR_1"/>
    <property type="match status" value="1"/>
</dbReference>
<dbReference type="InterPro" id="IPR009061">
    <property type="entry name" value="DNA-bd_dom_put_sf"/>
</dbReference>
<evidence type="ECO:0000256" key="3">
    <source>
        <dbReference type="ARBA" id="ARBA00023159"/>
    </source>
</evidence>
<dbReference type="AlphaFoldDB" id="A0A4Z0JBR1"/>
<dbReference type="PROSITE" id="PS50937">
    <property type="entry name" value="HTH_MERR_2"/>
    <property type="match status" value="1"/>
</dbReference>
<dbReference type="InterPro" id="IPR036244">
    <property type="entry name" value="TipA-like_antibiotic-bd"/>
</dbReference>
<dbReference type="PANTHER" id="PTHR30204:SF90">
    <property type="entry name" value="HTH-TYPE TRANSCRIPTIONAL ACTIVATOR MTA"/>
    <property type="match status" value="1"/>
</dbReference>
<dbReference type="InterPro" id="IPR047057">
    <property type="entry name" value="MerR_fam"/>
</dbReference>
<keyword evidence="2" id="KW-0238">DNA-binding</keyword>
<keyword evidence="7" id="KW-1185">Reference proteome</keyword>
<comment type="caution">
    <text evidence="6">The sequence shown here is derived from an EMBL/GenBank/DDBJ whole genome shotgun (WGS) entry which is preliminary data.</text>
</comment>
<keyword evidence="4" id="KW-0804">Transcription</keyword>
<name>A0A4Z0JBR1_9LACO</name>
<dbReference type="Gene3D" id="1.10.1660.10">
    <property type="match status" value="1"/>
</dbReference>
<dbReference type="PRINTS" id="PR00040">
    <property type="entry name" value="HTHMERR"/>
</dbReference>
<dbReference type="InterPro" id="IPR012925">
    <property type="entry name" value="TipAS_dom"/>
</dbReference>
<dbReference type="SUPFAM" id="SSF46955">
    <property type="entry name" value="Putative DNA-binding domain"/>
    <property type="match status" value="1"/>
</dbReference>
<dbReference type="EMBL" id="RKLX01000007">
    <property type="protein sequence ID" value="TGD19140.1"/>
    <property type="molecule type" value="Genomic_DNA"/>
</dbReference>